<keyword evidence="3 10" id="KW-0812">Transmembrane</keyword>
<dbReference type="STRING" id="1965070.A0A3S4Q784"/>
<organism evidence="12 13">
    <name type="scientific">Dinothrombium tinctorium</name>
    <dbReference type="NCBI Taxonomy" id="1965070"/>
    <lineage>
        <taxon>Eukaryota</taxon>
        <taxon>Metazoa</taxon>
        <taxon>Ecdysozoa</taxon>
        <taxon>Arthropoda</taxon>
        <taxon>Chelicerata</taxon>
        <taxon>Arachnida</taxon>
        <taxon>Acari</taxon>
        <taxon>Acariformes</taxon>
        <taxon>Trombidiformes</taxon>
        <taxon>Prostigmata</taxon>
        <taxon>Anystina</taxon>
        <taxon>Parasitengona</taxon>
        <taxon>Trombidioidea</taxon>
        <taxon>Trombidiidae</taxon>
        <taxon>Dinothrombium</taxon>
    </lineage>
</organism>
<keyword evidence="8 10" id="KW-1133">Transmembrane helix</keyword>
<dbReference type="AlphaFoldDB" id="A0A3S4Q784"/>
<comment type="subcellular location">
    <subcellularLocation>
        <location evidence="1">Membrane</location>
        <topology evidence="1">Multi-pass membrane protein</topology>
    </subcellularLocation>
</comment>
<dbReference type="GO" id="GO:0016020">
    <property type="term" value="C:membrane"/>
    <property type="evidence" value="ECO:0007669"/>
    <property type="project" value="UniProtKB-SubCell"/>
</dbReference>
<evidence type="ECO:0000256" key="7">
    <source>
        <dbReference type="ARBA" id="ARBA00022833"/>
    </source>
</evidence>
<keyword evidence="6" id="KW-0833">Ubl conjugation pathway</keyword>
<dbReference type="PROSITE" id="PS51292">
    <property type="entry name" value="ZF_RING_CH"/>
    <property type="match status" value="1"/>
</dbReference>
<evidence type="ECO:0000256" key="4">
    <source>
        <dbReference type="ARBA" id="ARBA00022723"/>
    </source>
</evidence>
<dbReference type="InterPro" id="IPR011016">
    <property type="entry name" value="Znf_RING-CH"/>
</dbReference>
<evidence type="ECO:0000256" key="2">
    <source>
        <dbReference type="ARBA" id="ARBA00022679"/>
    </source>
</evidence>
<evidence type="ECO:0000256" key="3">
    <source>
        <dbReference type="ARBA" id="ARBA00022692"/>
    </source>
</evidence>
<evidence type="ECO:0000313" key="13">
    <source>
        <dbReference type="Proteomes" id="UP000285301"/>
    </source>
</evidence>
<evidence type="ECO:0000259" key="11">
    <source>
        <dbReference type="PROSITE" id="PS51292"/>
    </source>
</evidence>
<evidence type="ECO:0000256" key="1">
    <source>
        <dbReference type="ARBA" id="ARBA00004141"/>
    </source>
</evidence>
<evidence type="ECO:0000256" key="8">
    <source>
        <dbReference type="ARBA" id="ARBA00022989"/>
    </source>
</evidence>
<keyword evidence="9 10" id="KW-0472">Membrane</keyword>
<dbReference type="Proteomes" id="UP000285301">
    <property type="component" value="Unassembled WGS sequence"/>
</dbReference>
<keyword evidence="7" id="KW-0862">Zinc</keyword>
<keyword evidence="5" id="KW-0863">Zinc-finger</keyword>
<evidence type="ECO:0000256" key="10">
    <source>
        <dbReference type="SAM" id="Phobius"/>
    </source>
</evidence>
<dbReference type="PANTHER" id="PTHR46065">
    <property type="entry name" value="E3 UBIQUITIN-PROTEIN LIGASE MARCH 2/3 FAMILY MEMBER"/>
    <property type="match status" value="1"/>
</dbReference>
<reference evidence="12 13" key="1">
    <citation type="journal article" date="2018" name="Gigascience">
        <title>Genomes of trombidid mites reveal novel predicted allergens and laterally-transferred genes associated with secondary metabolism.</title>
        <authorList>
            <person name="Dong X."/>
            <person name="Chaisiri K."/>
            <person name="Xia D."/>
            <person name="Armstrong S.D."/>
            <person name="Fang Y."/>
            <person name="Donnelly M.J."/>
            <person name="Kadowaki T."/>
            <person name="McGarry J.W."/>
            <person name="Darby A.C."/>
            <person name="Makepeace B.L."/>
        </authorList>
    </citation>
    <scope>NUCLEOTIDE SEQUENCE [LARGE SCALE GENOMIC DNA]</scope>
    <source>
        <strain evidence="12">UoL-WK</strain>
    </source>
</reference>
<dbReference type="GO" id="GO:0008270">
    <property type="term" value="F:zinc ion binding"/>
    <property type="evidence" value="ECO:0007669"/>
    <property type="project" value="UniProtKB-KW"/>
</dbReference>
<gene>
    <name evidence="12" type="ORF">B4U79_19203</name>
</gene>
<dbReference type="PANTHER" id="PTHR46065:SF3">
    <property type="entry name" value="FI20425P1"/>
    <property type="match status" value="1"/>
</dbReference>
<dbReference type="GO" id="GO:0016567">
    <property type="term" value="P:protein ubiquitination"/>
    <property type="evidence" value="ECO:0007669"/>
    <property type="project" value="TreeGrafter"/>
</dbReference>
<dbReference type="Pfam" id="PF12906">
    <property type="entry name" value="RINGv"/>
    <property type="match status" value="1"/>
</dbReference>
<feature type="transmembrane region" description="Helical" evidence="10">
    <location>
        <begin position="76"/>
        <end position="99"/>
    </location>
</feature>
<accession>A0A3S4Q784</accession>
<dbReference type="OrthoDB" id="6503392at2759"/>
<dbReference type="Gene3D" id="3.30.40.10">
    <property type="entry name" value="Zinc/RING finger domain, C3HC4 (zinc finger)"/>
    <property type="match status" value="1"/>
</dbReference>
<keyword evidence="2" id="KW-0808">Transferase</keyword>
<dbReference type="GO" id="GO:0004842">
    <property type="term" value="F:ubiquitin-protein transferase activity"/>
    <property type="evidence" value="ECO:0007669"/>
    <property type="project" value="TreeGrafter"/>
</dbReference>
<comment type="caution">
    <text evidence="12">The sequence shown here is derived from an EMBL/GenBank/DDBJ whole genome shotgun (WGS) entry which is preliminary data.</text>
</comment>
<keyword evidence="13" id="KW-1185">Reference proteome</keyword>
<sequence length="101" mass="11872">MDQKSCRICISSKGELITPCNCRAKFAYVHRECLSHWLESNLSEICDICRFEYLIDKKPKAVTDWLWEEEEERNDIFIVIILLTVITYAIMLGSAINYYTI</sequence>
<name>A0A3S4Q784_9ACAR</name>
<dbReference type="EMBL" id="NCKU01013779">
    <property type="protein sequence ID" value="RWR99739.1"/>
    <property type="molecule type" value="Genomic_DNA"/>
</dbReference>
<protein>
    <recommendedName>
        <fullName evidence="11">RING-CH-type domain-containing protein</fullName>
    </recommendedName>
</protein>
<dbReference type="SMART" id="SM00744">
    <property type="entry name" value="RINGv"/>
    <property type="match status" value="1"/>
</dbReference>
<evidence type="ECO:0000256" key="5">
    <source>
        <dbReference type="ARBA" id="ARBA00022771"/>
    </source>
</evidence>
<feature type="non-terminal residue" evidence="12">
    <location>
        <position position="101"/>
    </location>
</feature>
<evidence type="ECO:0000256" key="6">
    <source>
        <dbReference type="ARBA" id="ARBA00022786"/>
    </source>
</evidence>
<keyword evidence="4" id="KW-0479">Metal-binding</keyword>
<feature type="domain" description="RING-CH-type" evidence="11">
    <location>
        <begin position="1"/>
        <end position="56"/>
    </location>
</feature>
<proteinExistence type="predicted"/>
<dbReference type="InterPro" id="IPR013083">
    <property type="entry name" value="Znf_RING/FYVE/PHD"/>
</dbReference>
<evidence type="ECO:0000256" key="9">
    <source>
        <dbReference type="ARBA" id="ARBA00023136"/>
    </source>
</evidence>
<evidence type="ECO:0000313" key="12">
    <source>
        <dbReference type="EMBL" id="RWR99739.1"/>
    </source>
</evidence>
<dbReference type="SUPFAM" id="SSF57850">
    <property type="entry name" value="RING/U-box"/>
    <property type="match status" value="1"/>
</dbReference>